<organism evidence="2">
    <name type="scientific">Brassica cretica</name>
    <name type="common">Mustard</name>
    <dbReference type="NCBI Taxonomy" id="69181"/>
    <lineage>
        <taxon>Eukaryota</taxon>
        <taxon>Viridiplantae</taxon>
        <taxon>Streptophyta</taxon>
        <taxon>Embryophyta</taxon>
        <taxon>Tracheophyta</taxon>
        <taxon>Spermatophyta</taxon>
        <taxon>Magnoliopsida</taxon>
        <taxon>eudicotyledons</taxon>
        <taxon>Gunneridae</taxon>
        <taxon>Pentapetalae</taxon>
        <taxon>rosids</taxon>
        <taxon>malvids</taxon>
        <taxon>Brassicales</taxon>
        <taxon>Brassicaceae</taxon>
        <taxon>Brassiceae</taxon>
        <taxon>Brassica</taxon>
    </lineage>
</organism>
<gene>
    <name evidence="2" type="ORF">F2Q70_00010574</name>
</gene>
<comment type="caution">
    <text evidence="2">The sequence shown here is derived from an EMBL/GenBank/DDBJ whole genome shotgun (WGS) entry which is preliminary data.</text>
</comment>
<evidence type="ECO:0000313" key="2">
    <source>
        <dbReference type="EMBL" id="KAF2611787.1"/>
    </source>
</evidence>
<proteinExistence type="predicted"/>
<accession>A0A8S9M0E5</accession>
<evidence type="ECO:0000256" key="1">
    <source>
        <dbReference type="SAM" id="MobiDB-lite"/>
    </source>
</evidence>
<protein>
    <submittedName>
        <fullName evidence="2">Uncharacterized protein</fullName>
    </submittedName>
</protein>
<feature type="compositionally biased region" description="Basic and acidic residues" evidence="1">
    <location>
        <begin position="42"/>
        <end position="57"/>
    </location>
</feature>
<reference evidence="2" key="1">
    <citation type="submission" date="2019-12" db="EMBL/GenBank/DDBJ databases">
        <title>Genome sequencing and annotation of Brassica cretica.</title>
        <authorList>
            <person name="Studholme D.J."/>
            <person name="Sarris P.F."/>
        </authorList>
    </citation>
    <scope>NUCLEOTIDE SEQUENCE</scope>
    <source>
        <strain evidence="2">PFS-102/07</strain>
        <tissue evidence="2">Leaf</tissue>
    </source>
</reference>
<feature type="region of interest" description="Disordered" evidence="1">
    <location>
        <begin position="35"/>
        <end position="57"/>
    </location>
</feature>
<dbReference type="AlphaFoldDB" id="A0A8S9M0E5"/>
<name>A0A8S9M0E5_BRACR</name>
<dbReference type="EMBL" id="QGKY02000089">
    <property type="protein sequence ID" value="KAF2611787.1"/>
    <property type="molecule type" value="Genomic_DNA"/>
</dbReference>
<sequence length="299" mass="34315">MKLDGVYYPLNESISWLTTCMEEMKQDIARIQNATDAARPPSIDKRQPQSIDSHHSPSIDIHHHTSIDNHFAASIDVNPPRPHTMKSQPDFHTREEIDQLVEGIYRALETTKERLDGRCDDIYFPMDLTISELTSKVEVIQGNWWKFRSRLVPKTTSDTSNTPYHVKEISADTCAALTRHQFNLESLGQRLQRIENTAAAMKDKWRRGNEAMRDFTGGEGREAARRRFRGRKSNEFRRFTLVSIDTNHRASIDIHPSRSIDRCTIESIDNAYGVNHVLQCREDSISRGVRSKTPTSAQP</sequence>